<evidence type="ECO:0000256" key="1">
    <source>
        <dbReference type="SAM" id="MobiDB-lite"/>
    </source>
</evidence>
<dbReference type="PANTHER" id="PTHR10773:SF19">
    <property type="match status" value="1"/>
</dbReference>
<feature type="compositionally biased region" description="Basic and acidic residues" evidence="1">
    <location>
        <begin position="285"/>
        <end position="304"/>
    </location>
</feature>
<organism evidence="2 3">
    <name type="scientific">Aphis craccivora</name>
    <name type="common">Cowpea aphid</name>
    <dbReference type="NCBI Taxonomy" id="307492"/>
    <lineage>
        <taxon>Eukaryota</taxon>
        <taxon>Metazoa</taxon>
        <taxon>Ecdysozoa</taxon>
        <taxon>Arthropoda</taxon>
        <taxon>Hexapoda</taxon>
        <taxon>Insecta</taxon>
        <taxon>Pterygota</taxon>
        <taxon>Neoptera</taxon>
        <taxon>Paraneoptera</taxon>
        <taxon>Hemiptera</taxon>
        <taxon>Sternorrhyncha</taxon>
        <taxon>Aphidomorpha</taxon>
        <taxon>Aphidoidea</taxon>
        <taxon>Aphididae</taxon>
        <taxon>Aphidini</taxon>
        <taxon>Aphis</taxon>
        <taxon>Aphis</taxon>
    </lineage>
</organism>
<proteinExistence type="predicted"/>
<comment type="caution">
    <text evidence="2">The sequence shown here is derived from an EMBL/GenBank/DDBJ whole genome shotgun (WGS) entry which is preliminary data.</text>
</comment>
<evidence type="ECO:0000313" key="2">
    <source>
        <dbReference type="EMBL" id="KAF0741177.1"/>
    </source>
</evidence>
<accession>A0A6G0XLW7</accession>
<protein>
    <submittedName>
        <fullName evidence="2">Uncharacterized protein</fullName>
    </submittedName>
</protein>
<dbReference type="AlphaFoldDB" id="A0A6G0XLW7"/>
<feature type="compositionally biased region" description="Basic and acidic residues" evidence="1">
    <location>
        <begin position="28"/>
        <end position="39"/>
    </location>
</feature>
<sequence length="316" mass="37057">MYNDAHLISADDSDADKDYLPDYNNNTDSHHSESYKDDNLPSNAVPVVPQTSRKRVYVDRKGKIHKNKRIVEYNHQCRYKCNTNIPEDVRKEIFNEYWKTGNWELQYAFLNGAITLNPVSRKSANAIKNKSVSCVYSIGEFRVCQEFFKKTLCLSNNKIQNIVNKKMSVSGVSPRDNRGKKIPANKISEKRVNIIKEHINKYPKYTSHYTREKNPNRKFLLTGLTIKEMYKTYQEFCNTVKHVELEKESFYRHIFNTEFNLSFHRPNTDTCDICDKLTKKIEFGTPEQKQESKNQKELHFRKAEAAPLAKDNTKHI</sequence>
<gene>
    <name evidence="2" type="ORF">FWK35_00021131</name>
</gene>
<evidence type="ECO:0000313" key="3">
    <source>
        <dbReference type="Proteomes" id="UP000478052"/>
    </source>
</evidence>
<dbReference type="OrthoDB" id="434783at2759"/>
<dbReference type="PANTHER" id="PTHR10773">
    <property type="entry name" value="DNA-DIRECTED RNA POLYMERASES I, II, AND III SUBUNIT RPABC2"/>
    <property type="match status" value="1"/>
</dbReference>
<name>A0A6G0XLW7_APHCR</name>
<feature type="region of interest" description="Disordered" evidence="1">
    <location>
        <begin position="13"/>
        <end position="44"/>
    </location>
</feature>
<dbReference type="Proteomes" id="UP000478052">
    <property type="component" value="Unassembled WGS sequence"/>
</dbReference>
<feature type="region of interest" description="Disordered" evidence="1">
    <location>
        <begin position="285"/>
        <end position="316"/>
    </location>
</feature>
<keyword evidence="3" id="KW-1185">Reference proteome</keyword>
<reference evidence="2 3" key="1">
    <citation type="submission" date="2019-08" db="EMBL/GenBank/DDBJ databases">
        <title>Whole genome of Aphis craccivora.</title>
        <authorList>
            <person name="Voronova N.V."/>
            <person name="Shulinski R.S."/>
            <person name="Bandarenka Y.V."/>
            <person name="Zhorov D.G."/>
            <person name="Warner D."/>
        </authorList>
    </citation>
    <scope>NUCLEOTIDE SEQUENCE [LARGE SCALE GENOMIC DNA]</scope>
    <source>
        <strain evidence="2">180601</strain>
        <tissue evidence="2">Whole Body</tissue>
    </source>
</reference>
<dbReference type="EMBL" id="VUJU01007739">
    <property type="protein sequence ID" value="KAF0741177.1"/>
    <property type="molecule type" value="Genomic_DNA"/>
</dbReference>